<keyword evidence="3 4" id="KW-0378">Hydrolase</keyword>
<dbReference type="Proteomes" id="UP000199478">
    <property type="component" value="Unassembled WGS sequence"/>
</dbReference>
<dbReference type="EC" id="3.6.1.-" evidence="4"/>
<dbReference type="NCBIfam" id="NF001938">
    <property type="entry name" value="PRK00714.1-5"/>
    <property type="match status" value="1"/>
</dbReference>
<dbReference type="AlphaFoldDB" id="A0A1I6FNX7"/>
<dbReference type="GO" id="GO:0019693">
    <property type="term" value="P:ribose phosphate metabolic process"/>
    <property type="evidence" value="ECO:0007669"/>
    <property type="project" value="TreeGrafter"/>
</dbReference>
<dbReference type="PROSITE" id="PS51462">
    <property type="entry name" value="NUDIX"/>
    <property type="match status" value="1"/>
</dbReference>
<dbReference type="PANTHER" id="PTHR11839:SF22">
    <property type="entry name" value="NUDIX HYDROLASE 26, CHLOROPLASTIC"/>
    <property type="match status" value="1"/>
</dbReference>
<dbReference type="PANTHER" id="PTHR11839">
    <property type="entry name" value="UDP/ADP-SUGAR PYROPHOSPHATASE"/>
    <property type="match status" value="1"/>
</dbReference>
<dbReference type="GO" id="GO:0006753">
    <property type="term" value="P:nucleoside phosphate metabolic process"/>
    <property type="evidence" value="ECO:0007669"/>
    <property type="project" value="TreeGrafter"/>
</dbReference>
<dbReference type="GO" id="GO:0034432">
    <property type="term" value="F:bis(5'-adenosyl)-pentaphosphatase activity"/>
    <property type="evidence" value="ECO:0007669"/>
    <property type="project" value="TreeGrafter"/>
</dbReference>
<keyword evidence="7" id="KW-1185">Reference proteome</keyword>
<dbReference type="STRING" id="390270.SAMN04488005_0129"/>
<dbReference type="RefSeq" id="WP_090200199.1">
    <property type="nucleotide sequence ID" value="NZ_FOYP01000001.1"/>
</dbReference>
<feature type="short sequence motif" description="Nudix box" evidence="4">
    <location>
        <begin position="44"/>
        <end position="65"/>
    </location>
</feature>
<evidence type="ECO:0000256" key="1">
    <source>
        <dbReference type="ARBA" id="ARBA00001936"/>
    </source>
</evidence>
<dbReference type="GO" id="GO:0008893">
    <property type="term" value="F:guanosine-3',5'-bis(diphosphate) 3'-diphosphatase activity"/>
    <property type="evidence" value="ECO:0007669"/>
    <property type="project" value="TreeGrafter"/>
</dbReference>
<protein>
    <recommendedName>
        <fullName evidence="4">RNA pyrophosphohydrolase</fullName>
        <ecNumber evidence="4">3.6.1.-</ecNumber>
    </recommendedName>
    <alternativeName>
        <fullName evidence="4">(Di)nucleoside polyphosphate hydrolase</fullName>
    </alternativeName>
</protein>
<comment type="similarity">
    <text evidence="4">Belongs to the Nudix hydrolase family. RppH subfamily.</text>
</comment>
<dbReference type="PRINTS" id="PR00502">
    <property type="entry name" value="NUDIXFAMILY"/>
</dbReference>
<comment type="function">
    <text evidence="4">Accelerates the degradation of transcripts by removing pyrophosphate from the 5'-end of triphosphorylated RNA, leading to a more labile monophosphorylated state that can stimulate subsequent ribonuclease cleavage.</text>
</comment>
<sequence>MTPDEIAALPYRPCVGIMLANTRGHIFVGQRIDRDTDAWQMPQGGVDPGENTYEAALRELLEETGITPNLVSLDAECPGLIPYDLPLDLVPNIWKGRFRGQEQKWYLLRYHGADNQVNIATKHPEFSAWKWIAPSELVGAIVPFKRAVYAQVLDAFKAKL</sequence>
<dbReference type="Pfam" id="PF00293">
    <property type="entry name" value="NUDIX"/>
    <property type="match status" value="1"/>
</dbReference>
<accession>A0A1I6FNX7</accession>
<gene>
    <name evidence="4" type="primary">rppH</name>
    <name evidence="4" type="synonym">nudH</name>
    <name evidence="6" type="ORF">SAMN04488005_0129</name>
</gene>
<name>A0A1I6FNX7_9RHOB</name>
<dbReference type="InterPro" id="IPR015797">
    <property type="entry name" value="NUDIX_hydrolase-like_dom_sf"/>
</dbReference>
<dbReference type="InterPro" id="IPR022927">
    <property type="entry name" value="RppH"/>
</dbReference>
<evidence type="ECO:0000256" key="4">
    <source>
        <dbReference type="HAMAP-Rule" id="MF_00298"/>
    </source>
</evidence>
<evidence type="ECO:0000313" key="7">
    <source>
        <dbReference type="Proteomes" id="UP000199478"/>
    </source>
</evidence>
<reference evidence="7" key="1">
    <citation type="submission" date="2016-10" db="EMBL/GenBank/DDBJ databases">
        <authorList>
            <person name="Varghese N."/>
            <person name="Submissions S."/>
        </authorList>
    </citation>
    <scope>NUCLEOTIDE SEQUENCE [LARGE SCALE GENOMIC DNA]</scope>
    <source>
        <strain evidence="7">DSM 26879</strain>
    </source>
</reference>
<feature type="domain" description="Nudix hydrolase" evidence="5">
    <location>
        <begin position="10"/>
        <end position="154"/>
    </location>
</feature>
<dbReference type="OrthoDB" id="9816040at2"/>
<comment type="cofactor">
    <cofactor evidence="2">
        <name>Mg(2+)</name>
        <dbReference type="ChEBI" id="CHEBI:18420"/>
    </cofactor>
</comment>
<evidence type="ECO:0000259" key="5">
    <source>
        <dbReference type="PROSITE" id="PS51462"/>
    </source>
</evidence>
<dbReference type="CDD" id="cd03671">
    <property type="entry name" value="NUDIX_Ap4A_hydrolase_plant_like"/>
    <property type="match status" value="1"/>
</dbReference>
<dbReference type="InterPro" id="IPR000086">
    <property type="entry name" value="NUDIX_hydrolase_dom"/>
</dbReference>
<dbReference type="InterPro" id="IPR020084">
    <property type="entry name" value="NUDIX_hydrolase_CS"/>
</dbReference>
<dbReference type="EMBL" id="FOYP01000001">
    <property type="protein sequence ID" value="SFR31649.1"/>
    <property type="molecule type" value="Genomic_DNA"/>
</dbReference>
<dbReference type="Gene3D" id="3.90.79.10">
    <property type="entry name" value="Nucleoside Triphosphate Pyrophosphohydrolase"/>
    <property type="match status" value="1"/>
</dbReference>
<comment type="cofactor">
    <cofactor evidence="1">
        <name>Mn(2+)</name>
        <dbReference type="ChEBI" id="CHEBI:29035"/>
    </cofactor>
</comment>
<dbReference type="NCBIfam" id="NF001936">
    <property type="entry name" value="PRK00714.1-3"/>
    <property type="match status" value="1"/>
</dbReference>
<dbReference type="InterPro" id="IPR020476">
    <property type="entry name" value="Nudix_hydrolase"/>
</dbReference>
<comment type="cofactor">
    <cofactor evidence="4">
        <name>a divalent metal cation</name>
        <dbReference type="ChEBI" id="CHEBI:60240"/>
    </cofactor>
</comment>
<evidence type="ECO:0000256" key="3">
    <source>
        <dbReference type="ARBA" id="ARBA00022801"/>
    </source>
</evidence>
<dbReference type="HAMAP" id="MF_00298">
    <property type="entry name" value="Nudix_RppH"/>
    <property type="match status" value="1"/>
</dbReference>
<dbReference type="SUPFAM" id="SSF55811">
    <property type="entry name" value="Nudix"/>
    <property type="match status" value="1"/>
</dbReference>
<evidence type="ECO:0000313" key="6">
    <source>
        <dbReference type="EMBL" id="SFR31649.1"/>
    </source>
</evidence>
<dbReference type="PROSITE" id="PS00893">
    <property type="entry name" value="NUDIX_BOX"/>
    <property type="match status" value="1"/>
</dbReference>
<evidence type="ECO:0000256" key="2">
    <source>
        <dbReference type="ARBA" id="ARBA00001946"/>
    </source>
</evidence>
<organism evidence="6 7">
    <name type="scientific">Yoonia tamlensis</name>
    <dbReference type="NCBI Taxonomy" id="390270"/>
    <lineage>
        <taxon>Bacteria</taxon>
        <taxon>Pseudomonadati</taxon>
        <taxon>Pseudomonadota</taxon>
        <taxon>Alphaproteobacteria</taxon>
        <taxon>Rhodobacterales</taxon>
        <taxon>Paracoccaceae</taxon>
        <taxon>Yoonia</taxon>
    </lineage>
</organism>
<proteinExistence type="inferred from homology"/>